<dbReference type="AlphaFoldDB" id="A0A8J1XFI2"/>
<evidence type="ECO:0000313" key="11">
    <source>
        <dbReference type="EMBL" id="CAH1784987.1"/>
    </source>
</evidence>
<dbReference type="InterPro" id="IPR057434">
    <property type="entry name" value="LMF1/2_N"/>
</dbReference>
<feature type="transmembrane region" description="Helical" evidence="7">
    <location>
        <begin position="291"/>
        <end position="308"/>
    </location>
</feature>
<dbReference type="OrthoDB" id="434126at2759"/>
<evidence type="ECO:0000256" key="5">
    <source>
        <dbReference type="ARBA" id="ARBA00022989"/>
    </source>
</evidence>
<evidence type="ECO:0000259" key="9">
    <source>
        <dbReference type="Pfam" id="PF06762"/>
    </source>
</evidence>
<keyword evidence="5 7" id="KW-1133">Transmembrane helix</keyword>
<comment type="caution">
    <text evidence="11">The sequence shown here is derived from an EMBL/GenBank/DDBJ whole genome shotgun (WGS) entry which is preliminary data.</text>
</comment>
<evidence type="ECO:0000256" key="3">
    <source>
        <dbReference type="ARBA" id="ARBA00022692"/>
    </source>
</evidence>
<dbReference type="Pfam" id="PF06762">
    <property type="entry name" value="LMF1"/>
    <property type="match status" value="1"/>
</dbReference>
<feature type="compositionally biased region" description="Basic and acidic residues" evidence="8">
    <location>
        <begin position="20"/>
        <end position="33"/>
    </location>
</feature>
<keyword evidence="4 7" id="KW-0256">Endoplasmic reticulum</keyword>
<accession>A0A8J1XFI2</accession>
<protein>
    <recommendedName>
        <fullName evidence="7">Lipase maturation factor</fullName>
    </recommendedName>
</protein>
<feature type="region of interest" description="Disordered" evidence="8">
    <location>
        <begin position="1"/>
        <end position="33"/>
    </location>
</feature>
<keyword evidence="12" id="KW-1185">Reference proteome</keyword>
<evidence type="ECO:0000256" key="2">
    <source>
        <dbReference type="ARBA" id="ARBA00005512"/>
    </source>
</evidence>
<feature type="non-terminal residue" evidence="11">
    <location>
        <position position="573"/>
    </location>
</feature>
<evidence type="ECO:0000313" key="12">
    <source>
        <dbReference type="Proteomes" id="UP000749559"/>
    </source>
</evidence>
<dbReference type="PANTHER" id="PTHR14463">
    <property type="entry name" value="LIPASE MATURATION FACTOR"/>
    <property type="match status" value="1"/>
</dbReference>
<evidence type="ECO:0000256" key="8">
    <source>
        <dbReference type="SAM" id="MobiDB-lite"/>
    </source>
</evidence>
<sequence length="573" mass="66989">QEAMATKNDQQPPSLRRRHVREEHREEVQNVKNEMKEDIKQHRGLYLEPGTYWLTRIVFLRSLGFIYFVAFLVAYHQNKQLVGKDGLLPGDLFLNRIKEHTGGLNIDTFTIAPTIAFFFDYEKYLDLILDGLAVSGLVMSSVLIWRGSANIILMLMMWIVYHSICNIGQRWYGFGWESQILETGFLAAFMCPLFTTRQLPRNTPTSRFTIWGYRWLIFRIMLGAGLIKIRGDKCWRDLTCMDYHYETQCVPNPMAYFMHQSPVIFHRFETLTNHFVELIAPWFILLPFRRLRIAGGVIQILFQVLIIISGNLSFLNWLTILPAIACFDDKSLAFLFSNKVTGLKIRVKQIQIEVNQKSGPNLTIGCYIRKVFNLSLGLLIAYLSIPVVQNLMSTRQAMNTSFDPLRIVNTYGAFGSITKERTEVIFQGTHSINPNDPDAKWEEYEFKCKPGDVFRRPCLISPYHYRLDWLMWFAAFQNYQQNDWLIHLAAKFLVNDKNATSLIAYNPFEGREPPKFIRAEHFRYQFTKIGSKAAQKGQWWKRKHIGNYLPPLSLDSLKDYIKQKHWKHPQLPR</sequence>
<gene>
    <name evidence="11" type="ORF">OFUS_LOCUS11103</name>
</gene>
<proteinExistence type="inferred from homology"/>
<evidence type="ECO:0000256" key="7">
    <source>
        <dbReference type="RuleBase" id="RU361229"/>
    </source>
</evidence>
<reference evidence="11" key="1">
    <citation type="submission" date="2022-03" db="EMBL/GenBank/DDBJ databases">
        <authorList>
            <person name="Martin C."/>
        </authorList>
    </citation>
    <scope>NUCLEOTIDE SEQUENCE</scope>
</reference>
<comment type="caution">
    <text evidence="7">Lacks conserved residue(s) required for the propagation of feature annotation.</text>
</comment>
<comment type="function">
    <text evidence="7">Involved in the maturation of specific proteins in the endoplasmic reticulum.</text>
</comment>
<dbReference type="Pfam" id="PF25179">
    <property type="entry name" value="LMF1_C"/>
    <property type="match status" value="1"/>
</dbReference>
<organism evidence="11 12">
    <name type="scientific">Owenia fusiformis</name>
    <name type="common">Polychaete worm</name>
    <dbReference type="NCBI Taxonomy" id="6347"/>
    <lineage>
        <taxon>Eukaryota</taxon>
        <taxon>Metazoa</taxon>
        <taxon>Spiralia</taxon>
        <taxon>Lophotrochozoa</taxon>
        <taxon>Annelida</taxon>
        <taxon>Polychaeta</taxon>
        <taxon>Sedentaria</taxon>
        <taxon>Canalipalpata</taxon>
        <taxon>Sabellida</taxon>
        <taxon>Oweniida</taxon>
        <taxon>Oweniidae</taxon>
        <taxon>Owenia</taxon>
    </lineage>
</organism>
<feature type="transmembrane region" description="Helical" evidence="7">
    <location>
        <begin position="53"/>
        <end position="75"/>
    </location>
</feature>
<feature type="domain" description="Lipase maturation factor 1/2 N-terminal" evidence="9">
    <location>
        <begin position="172"/>
        <end position="333"/>
    </location>
</feature>
<dbReference type="Proteomes" id="UP000749559">
    <property type="component" value="Unassembled WGS sequence"/>
</dbReference>
<comment type="subcellular location">
    <subcellularLocation>
        <location evidence="1 7">Endoplasmic reticulum membrane</location>
        <topology evidence="1 7">Multi-pass membrane protein</topology>
    </subcellularLocation>
</comment>
<evidence type="ECO:0000256" key="4">
    <source>
        <dbReference type="ARBA" id="ARBA00022824"/>
    </source>
</evidence>
<feature type="domain" description="Lipase maturation factor 1/2 C-terminal" evidence="10">
    <location>
        <begin position="407"/>
        <end position="550"/>
    </location>
</feature>
<comment type="similarity">
    <text evidence="2 7">Belongs to the lipase maturation factor family.</text>
</comment>
<dbReference type="InterPro" id="IPR057433">
    <property type="entry name" value="LMF1/2_C"/>
</dbReference>
<dbReference type="GO" id="GO:0051604">
    <property type="term" value="P:protein maturation"/>
    <property type="evidence" value="ECO:0007669"/>
    <property type="project" value="InterPro"/>
</dbReference>
<name>A0A8J1XFI2_OWEFU</name>
<evidence type="ECO:0000256" key="1">
    <source>
        <dbReference type="ARBA" id="ARBA00004477"/>
    </source>
</evidence>
<feature type="transmembrane region" description="Helical" evidence="7">
    <location>
        <begin position="151"/>
        <end position="168"/>
    </location>
</feature>
<feature type="transmembrane region" description="Helical" evidence="7">
    <location>
        <begin position="371"/>
        <end position="392"/>
    </location>
</feature>
<evidence type="ECO:0000259" key="10">
    <source>
        <dbReference type="Pfam" id="PF25179"/>
    </source>
</evidence>
<keyword evidence="6 7" id="KW-0472">Membrane</keyword>
<dbReference type="EMBL" id="CAIIXF020000005">
    <property type="protein sequence ID" value="CAH1784987.1"/>
    <property type="molecule type" value="Genomic_DNA"/>
</dbReference>
<keyword evidence="3 7" id="KW-0812">Transmembrane</keyword>
<dbReference type="PANTHER" id="PTHR14463:SF10">
    <property type="entry name" value="LIPASE MATURATION FACTOR 1"/>
    <property type="match status" value="1"/>
</dbReference>
<dbReference type="InterPro" id="IPR009613">
    <property type="entry name" value="LMF"/>
</dbReference>
<evidence type="ECO:0000256" key="6">
    <source>
        <dbReference type="ARBA" id="ARBA00023136"/>
    </source>
</evidence>
<dbReference type="GO" id="GO:0005789">
    <property type="term" value="C:endoplasmic reticulum membrane"/>
    <property type="evidence" value="ECO:0007669"/>
    <property type="project" value="UniProtKB-SubCell"/>
</dbReference>